<organism evidence="4 5">
    <name type="scientific">Methyloradius palustris</name>
    <dbReference type="NCBI Taxonomy" id="2778876"/>
    <lineage>
        <taxon>Bacteria</taxon>
        <taxon>Pseudomonadati</taxon>
        <taxon>Pseudomonadota</taxon>
        <taxon>Betaproteobacteria</taxon>
        <taxon>Nitrosomonadales</taxon>
        <taxon>Methylophilaceae</taxon>
        <taxon>Methyloradius</taxon>
    </lineage>
</organism>
<evidence type="ECO:0000313" key="4">
    <source>
        <dbReference type="EMBL" id="BCM25016.1"/>
    </source>
</evidence>
<proteinExistence type="predicted"/>
<evidence type="ECO:0000313" key="5">
    <source>
        <dbReference type="Proteomes" id="UP000826722"/>
    </source>
</evidence>
<dbReference type="RefSeq" id="WP_221765487.1">
    <property type="nucleotide sequence ID" value="NZ_AP024110.1"/>
</dbReference>
<dbReference type="InterPro" id="IPR016181">
    <property type="entry name" value="Acyl_CoA_acyltransferase"/>
</dbReference>
<dbReference type="Pfam" id="PF00583">
    <property type="entry name" value="Acetyltransf_1"/>
    <property type="match status" value="1"/>
</dbReference>
<dbReference type="PROSITE" id="PS51186">
    <property type="entry name" value="GNAT"/>
    <property type="match status" value="1"/>
</dbReference>
<dbReference type="EMBL" id="AP024110">
    <property type="protein sequence ID" value="BCM25016.1"/>
    <property type="molecule type" value="Genomic_DNA"/>
</dbReference>
<reference evidence="4" key="1">
    <citation type="journal article" date="2021" name="Arch. Microbiol.">
        <title>Methyloradius palustris gen. nov., sp. nov., a methanol-oxidizing bacterium isolated from snow.</title>
        <authorList>
            <person name="Miyadera T."/>
            <person name="Kojima H."/>
            <person name="Fukui M."/>
        </authorList>
    </citation>
    <scope>NUCLEOTIDE SEQUENCE</scope>
    <source>
        <strain evidence="4">Zm11</strain>
    </source>
</reference>
<evidence type="ECO:0000256" key="2">
    <source>
        <dbReference type="ARBA" id="ARBA00023315"/>
    </source>
</evidence>
<dbReference type="KEGG" id="mpau:ZMTM_12750"/>
<dbReference type="SUPFAM" id="SSF55729">
    <property type="entry name" value="Acyl-CoA N-acyltransferases (Nat)"/>
    <property type="match status" value="1"/>
</dbReference>
<dbReference type="InterPro" id="IPR050832">
    <property type="entry name" value="Bact_Acetyltransf"/>
</dbReference>
<sequence>MTTIRLASPDDLPQLATLFNAYRVFYEQASDIRLAEQFVTERLNNKDSAILVAINSEQKIIGFCQIYPSFCSVIAARIGVLYDLFVDPSVRKSGAGKALMIAAHEYAAKHDFARLDLTTAKTNLPAQALYESLGWVRDEVFYSYSKEIT</sequence>
<keyword evidence="2" id="KW-0012">Acyltransferase</keyword>
<dbReference type="GO" id="GO:0016747">
    <property type="term" value="F:acyltransferase activity, transferring groups other than amino-acyl groups"/>
    <property type="evidence" value="ECO:0007669"/>
    <property type="project" value="InterPro"/>
</dbReference>
<dbReference type="CDD" id="cd04301">
    <property type="entry name" value="NAT_SF"/>
    <property type="match status" value="1"/>
</dbReference>
<evidence type="ECO:0000259" key="3">
    <source>
        <dbReference type="PROSITE" id="PS51186"/>
    </source>
</evidence>
<gene>
    <name evidence="4" type="ORF">ZMTM_12750</name>
</gene>
<dbReference type="PANTHER" id="PTHR43877:SF2">
    <property type="entry name" value="AMINOALKYLPHOSPHONATE N-ACETYLTRANSFERASE-RELATED"/>
    <property type="match status" value="1"/>
</dbReference>
<protein>
    <submittedName>
        <fullName evidence="4">N-acetyltransferase</fullName>
    </submittedName>
</protein>
<dbReference type="Gene3D" id="3.40.630.30">
    <property type="match status" value="1"/>
</dbReference>
<accession>A0A8D5JR13</accession>
<evidence type="ECO:0000256" key="1">
    <source>
        <dbReference type="ARBA" id="ARBA00022679"/>
    </source>
</evidence>
<feature type="domain" description="N-acetyltransferase" evidence="3">
    <location>
        <begin position="2"/>
        <end position="149"/>
    </location>
</feature>
<dbReference type="PANTHER" id="PTHR43877">
    <property type="entry name" value="AMINOALKYLPHOSPHONATE N-ACETYLTRANSFERASE-RELATED-RELATED"/>
    <property type="match status" value="1"/>
</dbReference>
<name>A0A8D5JR13_9PROT</name>
<dbReference type="Proteomes" id="UP000826722">
    <property type="component" value="Chromosome"/>
</dbReference>
<keyword evidence="5" id="KW-1185">Reference proteome</keyword>
<keyword evidence="1" id="KW-0808">Transferase</keyword>
<dbReference type="AlphaFoldDB" id="A0A8D5JR13"/>
<dbReference type="InterPro" id="IPR000182">
    <property type="entry name" value="GNAT_dom"/>
</dbReference>